<reference evidence="1" key="1">
    <citation type="submission" date="2015-07" db="EMBL/GenBank/DDBJ databases">
        <title>Adaptation to a free-living lifestyle via gene acquisitions in the diplomonad Trepomonas sp. PC1.</title>
        <authorList>
            <person name="Xu F."/>
            <person name="Jerlstrom-Hultqvist J."/>
            <person name="Kolisko M."/>
            <person name="Simpson A.G.B."/>
            <person name="Roger A.J."/>
            <person name="Svard S.G."/>
            <person name="Andersson J.O."/>
        </authorList>
    </citation>
    <scope>NUCLEOTIDE SEQUENCE</scope>
    <source>
        <strain evidence="1">PC1</strain>
    </source>
</reference>
<protein>
    <submittedName>
        <fullName evidence="1">Uncharacterized protein</fullName>
    </submittedName>
</protein>
<dbReference type="AlphaFoldDB" id="A0A146KC13"/>
<dbReference type="EMBL" id="GDID01003371">
    <property type="protein sequence ID" value="JAP93235.1"/>
    <property type="molecule type" value="Transcribed_RNA"/>
</dbReference>
<gene>
    <name evidence="1" type="ORF">TPC1_14564</name>
</gene>
<organism evidence="1">
    <name type="scientific">Trepomonas sp. PC1</name>
    <dbReference type="NCBI Taxonomy" id="1076344"/>
    <lineage>
        <taxon>Eukaryota</taxon>
        <taxon>Metamonada</taxon>
        <taxon>Diplomonadida</taxon>
        <taxon>Hexamitidae</taxon>
        <taxon>Hexamitinae</taxon>
        <taxon>Trepomonas</taxon>
    </lineage>
</organism>
<feature type="non-terminal residue" evidence="1">
    <location>
        <position position="342"/>
    </location>
</feature>
<name>A0A146KC13_9EUKA</name>
<accession>A0A146KC13</accession>
<sequence>ISHQMPQTANIDIKFKGTVYQIQVSHDDNADIVANQFLVGNNLPIHLKNPLIAKLSEALLQLSAPEPIYPHQNDFNDEVDFYQTISEQQNESENENPVDENYDQPAVQLQIPKPKSKPQISITHHELQKDDLSTKFNQLKRLDSIDQTFKKLAQPKLRFDAKQTQKEISGPEISKFEPINPVSQQLTEGYQFIEKLQQNAEQFRQKQHLQLLKTTKSKSVLEHLIKNMPTEEQQLQRQEFEKRQSKQKEKQIVEKVIKEEVNKFGRTVYREVEQIVDFTPKINKESRRIVQSKTEGGQMLRLDQKFDDQIKQKMRIQKVPKKPDFTPKINPCPNYADMIITK</sequence>
<feature type="non-terminal residue" evidence="1">
    <location>
        <position position="1"/>
    </location>
</feature>
<evidence type="ECO:0000313" key="1">
    <source>
        <dbReference type="EMBL" id="JAP93235.1"/>
    </source>
</evidence>
<proteinExistence type="predicted"/>